<proteinExistence type="predicted"/>
<feature type="region of interest" description="Disordered" evidence="1">
    <location>
        <begin position="1"/>
        <end position="32"/>
    </location>
</feature>
<dbReference type="PANTHER" id="PTHR47332:SF2">
    <property type="entry name" value="SET-6"/>
    <property type="match status" value="1"/>
</dbReference>
<dbReference type="Gene3D" id="2.170.270.10">
    <property type="entry name" value="SET domain"/>
    <property type="match status" value="1"/>
</dbReference>
<organism evidence="3 4">
    <name type="scientific">Cryphonectria parasitica (strain ATCC 38755 / EP155)</name>
    <dbReference type="NCBI Taxonomy" id="660469"/>
    <lineage>
        <taxon>Eukaryota</taxon>
        <taxon>Fungi</taxon>
        <taxon>Dikarya</taxon>
        <taxon>Ascomycota</taxon>
        <taxon>Pezizomycotina</taxon>
        <taxon>Sordariomycetes</taxon>
        <taxon>Sordariomycetidae</taxon>
        <taxon>Diaporthales</taxon>
        <taxon>Cryphonectriaceae</taxon>
        <taxon>Cryphonectria-Endothia species complex</taxon>
        <taxon>Cryphonectria</taxon>
    </lineage>
</organism>
<dbReference type="EMBL" id="MU032348">
    <property type="protein sequence ID" value="KAF3764620.1"/>
    <property type="molecule type" value="Genomic_DNA"/>
</dbReference>
<gene>
    <name evidence="3" type="ORF">M406DRAFT_70848</name>
</gene>
<dbReference type="Pfam" id="PF00856">
    <property type="entry name" value="SET"/>
    <property type="match status" value="1"/>
</dbReference>
<dbReference type="Proteomes" id="UP000803844">
    <property type="component" value="Unassembled WGS sequence"/>
</dbReference>
<dbReference type="RefSeq" id="XP_040775581.1">
    <property type="nucleotide sequence ID" value="XM_040925377.1"/>
</dbReference>
<feature type="compositionally biased region" description="Basic and acidic residues" evidence="1">
    <location>
        <begin position="1"/>
        <end position="10"/>
    </location>
</feature>
<dbReference type="InterPro" id="IPR001214">
    <property type="entry name" value="SET_dom"/>
</dbReference>
<dbReference type="PROSITE" id="PS50280">
    <property type="entry name" value="SET"/>
    <property type="match status" value="1"/>
</dbReference>
<dbReference type="InterPro" id="IPR046341">
    <property type="entry name" value="SET_dom_sf"/>
</dbReference>
<dbReference type="SMART" id="SM00317">
    <property type="entry name" value="SET"/>
    <property type="match status" value="1"/>
</dbReference>
<dbReference type="PANTHER" id="PTHR47332">
    <property type="entry name" value="SET DOMAIN-CONTAINING PROTEIN 5"/>
    <property type="match status" value="1"/>
</dbReference>
<evidence type="ECO:0000313" key="4">
    <source>
        <dbReference type="Proteomes" id="UP000803844"/>
    </source>
</evidence>
<dbReference type="InterPro" id="IPR053185">
    <property type="entry name" value="SET_domain_protein"/>
</dbReference>
<dbReference type="GeneID" id="63842506"/>
<accession>A0A9P4Y1C0</accession>
<comment type="caution">
    <text evidence="3">The sequence shown here is derived from an EMBL/GenBank/DDBJ whole genome shotgun (WGS) entry which is preliminary data.</text>
</comment>
<keyword evidence="4" id="KW-1185">Reference proteome</keyword>
<dbReference type="AlphaFoldDB" id="A0A9P4Y1C0"/>
<evidence type="ECO:0000259" key="2">
    <source>
        <dbReference type="PROSITE" id="PS50280"/>
    </source>
</evidence>
<reference evidence="3" key="1">
    <citation type="journal article" date="2020" name="Phytopathology">
        <title>Genome sequence of the chestnut blight fungus Cryphonectria parasitica EP155: A fundamental resource for an archetypical invasive plant pathogen.</title>
        <authorList>
            <person name="Crouch J.A."/>
            <person name="Dawe A."/>
            <person name="Aerts A."/>
            <person name="Barry K."/>
            <person name="Churchill A.C.L."/>
            <person name="Grimwood J."/>
            <person name="Hillman B."/>
            <person name="Milgroom M.G."/>
            <person name="Pangilinan J."/>
            <person name="Smith M."/>
            <person name="Salamov A."/>
            <person name="Schmutz J."/>
            <person name="Yadav J."/>
            <person name="Grigoriev I.V."/>
            <person name="Nuss D."/>
        </authorList>
    </citation>
    <scope>NUCLEOTIDE SEQUENCE</scope>
    <source>
        <strain evidence="3">EP155</strain>
    </source>
</reference>
<feature type="compositionally biased region" description="Low complexity" evidence="1">
    <location>
        <begin position="71"/>
        <end position="105"/>
    </location>
</feature>
<dbReference type="OrthoDB" id="3180714at2759"/>
<feature type="domain" description="SET" evidence="2">
    <location>
        <begin position="231"/>
        <end position="365"/>
    </location>
</feature>
<dbReference type="SUPFAM" id="SSF82199">
    <property type="entry name" value="SET domain"/>
    <property type="match status" value="1"/>
</dbReference>
<protein>
    <recommendedName>
        <fullName evidence="2">SET domain-containing protein</fullName>
    </recommendedName>
</protein>
<evidence type="ECO:0000256" key="1">
    <source>
        <dbReference type="SAM" id="MobiDB-lite"/>
    </source>
</evidence>
<evidence type="ECO:0000313" key="3">
    <source>
        <dbReference type="EMBL" id="KAF3764620.1"/>
    </source>
</evidence>
<feature type="region of interest" description="Disordered" evidence="1">
    <location>
        <begin position="53"/>
        <end position="159"/>
    </location>
</feature>
<name>A0A9P4Y1C0_CRYP1</name>
<sequence length="386" mass="42266">MAKPTTEELIQRMSQNGAGTGEKRTEAVEDPAMLRARLIEALKKARLIEREEDLLPCASQPDPARPPAPSSLPAQSVSPQSISPSSNSTLTAADQESPASSSSSELSHDSSDEESQESTMCSPKTAKELSLSTGQYHAVTSDHQSGQEPDDEPQAPGLVLGGYVSGKPVYFATKETSEPKAIETKTAIGLRHVQQPIETCFGQTPTDVLAGAESNQPSLPSMPPNRTFSNDWFAVGKSSLGGYGISAAVDIPKHTHFLVEKPFIRLKKYCELPGKYAKLSQEEKLVFDNLHEFDKQDRAPVFKKWNANSFVLGQGEGCFAIASNFNHACHSKRNAQYCWDGKRRVMTFTSIREIAKGEEIFISYGSVWELLLEKFGFAFGRDEDCI</sequence>